<dbReference type="OrthoDB" id="8537304at2"/>
<dbReference type="Pfam" id="PF17409">
    <property type="entry name" value="MoaF_C"/>
    <property type="match status" value="1"/>
</dbReference>
<gene>
    <name evidence="4" type="ORF">A3Q29_03155</name>
    <name evidence="3" type="ORF">RG298_002621</name>
</gene>
<dbReference type="RefSeq" id="WP_070926783.1">
    <property type="nucleotide sequence ID" value="NZ_CANMXG010000010.1"/>
</dbReference>
<dbReference type="GeneID" id="92277833"/>
<name>A0A1S1HTJ7_PROST</name>
<evidence type="ECO:0000313" key="4">
    <source>
        <dbReference type="EMBL" id="OHT24716.1"/>
    </source>
</evidence>
<reference evidence="4 5" key="1">
    <citation type="submission" date="2016-03" db="EMBL/GenBank/DDBJ databases">
        <title>Genome sequence of Providencia stuartii strain, isolated from the salivary glands of larval Lucilia sericata.</title>
        <authorList>
            <person name="Yuan Y."/>
            <person name="Zhang Y."/>
            <person name="Fu S."/>
            <person name="Crippen T.L."/>
            <person name="Visi D."/>
            <person name="Benbow M.E."/>
            <person name="Allen M."/>
            <person name="Tomberlin J.K."/>
            <person name="Sze S.-H."/>
            <person name="Tarone A.M."/>
        </authorList>
    </citation>
    <scope>NUCLEOTIDE SEQUENCE [LARGE SCALE GENOMIC DNA]</scope>
    <source>
        <strain evidence="4 5">Crippen</strain>
    </source>
</reference>
<dbReference type="Proteomes" id="UP000179588">
    <property type="component" value="Unassembled WGS sequence"/>
</dbReference>
<proteinExistence type="predicted"/>
<evidence type="ECO:0000259" key="1">
    <source>
        <dbReference type="Pfam" id="PF10703"/>
    </source>
</evidence>
<accession>A0A1S1HTJ7</accession>
<dbReference type="EMBL" id="ABMABF030000008">
    <property type="protein sequence ID" value="EMJ5134877.1"/>
    <property type="molecule type" value="Genomic_DNA"/>
</dbReference>
<comment type="caution">
    <text evidence="4">The sequence shown here is derived from an EMBL/GenBank/DDBJ whole genome shotgun (WGS) entry which is preliminary data.</text>
</comment>
<protein>
    <submittedName>
        <fullName evidence="3">MoaF N-terminal domain-containing protein</fullName>
    </submittedName>
</protein>
<evidence type="ECO:0000313" key="5">
    <source>
        <dbReference type="Proteomes" id="UP000179588"/>
    </source>
</evidence>
<organism evidence="4 5">
    <name type="scientific">Providencia stuartii</name>
    <dbReference type="NCBI Taxonomy" id="588"/>
    <lineage>
        <taxon>Bacteria</taxon>
        <taxon>Pseudomonadati</taxon>
        <taxon>Pseudomonadota</taxon>
        <taxon>Gammaproteobacteria</taxon>
        <taxon>Enterobacterales</taxon>
        <taxon>Morganellaceae</taxon>
        <taxon>Providencia</taxon>
    </lineage>
</organism>
<evidence type="ECO:0000259" key="2">
    <source>
        <dbReference type="Pfam" id="PF17409"/>
    </source>
</evidence>
<feature type="domain" description="MoaF C-terminal" evidence="2">
    <location>
        <begin position="155"/>
        <end position="261"/>
    </location>
</feature>
<reference evidence="3" key="2">
    <citation type="submission" date="2024-02" db="EMBL/GenBank/DDBJ databases">
        <authorList>
            <consortium name="Clinical and Environmental Microbiology Branch: Whole genome sequencing antimicrobial resistance pathogens in the healthcare setting"/>
        </authorList>
    </citation>
    <scope>NUCLEOTIDE SEQUENCE</scope>
    <source>
        <strain evidence="3">2021GO-0154</strain>
    </source>
</reference>
<evidence type="ECO:0000313" key="3">
    <source>
        <dbReference type="EMBL" id="EMJ5134877.1"/>
    </source>
</evidence>
<sequence>MSRSEKQDVLNQNAESGWKNYDDFAKGIDTNRLPNTQDWLDKTITIEYSDGGIMELQFVQGEQSHLLVNWQYNDEYGCDPCEEVCTSKDHYFFDIQFTDKQNESLTLILNIATRRVLTVRSILLPEGKVSNGSRLVQHFQAGVILGGEVTGEEPRPTRELIGYRTLNVYSPNHYYEHFYVNSERYAWQNLRGEQFGHGDMDYATCYKFEEDMYIFTFREKIIPVCSVFFFDYIIGRCTGKFLGITSQGEIQTSRAGAFIYKMSYNCYPTGIAPR</sequence>
<keyword evidence="5" id="KW-1185">Reference proteome</keyword>
<dbReference type="InterPro" id="IPR035348">
    <property type="entry name" value="MoaF_C"/>
</dbReference>
<feature type="domain" description="Molybdenum cofactor biosynthesis protein F N-terminal" evidence="1">
    <location>
        <begin position="16"/>
        <end position="121"/>
    </location>
</feature>
<dbReference type="EMBL" id="LVIE01000112">
    <property type="protein sequence ID" value="OHT24716.1"/>
    <property type="molecule type" value="Genomic_DNA"/>
</dbReference>
<dbReference type="Pfam" id="PF10703">
    <property type="entry name" value="MoaF"/>
    <property type="match status" value="1"/>
</dbReference>
<dbReference type="InterPro" id="IPR024724">
    <property type="entry name" value="MoaF_N"/>
</dbReference>
<dbReference type="AlphaFoldDB" id="A0A1S1HTJ7"/>